<organism evidence="4">
    <name type="scientific">Homalodisca liturata</name>
    <dbReference type="NCBI Taxonomy" id="320908"/>
    <lineage>
        <taxon>Eukaryota</taxon>
        <taxon>Metazoa</taxon>
        <taxon>Ecdysozoa</taxon>
        <taxon>Arthropoda</taxon>
        <taxon>Hexapoda</taxon>
        <taxon>Insecta</taxon>
        <taxon>Pterygota</taxon>
        <taxon>Neoptera</taxon>
        <taxon>Paraneoptera</taxon>
        <taxon>Hemiptera</taxon>
        <taxon>Auchenorrhyncha</taxon>
        <taxon>Membracoidea</taxon>
        <taxon>Cicadellidae</taxon>
        <taxon>Cicadellinae</taxon>
        <taxon>Proconiini</taxon>
        <taxon>Homalodisca</taxon>
    </lineage>
</organism>
<dbReference type="SUPFAM" id="SSF56574">
    <property type="entry name" value="Serpins"/>
    <property type="match status" value="1"/>
</dbReference>
<sequence length="225" mass="26393">TEAAAATVFLETLSANPDLIIFYATRPFLYYLIHSNRSLILFGGRFLQPLENSPTARPVASQEDSIVFEDKFLNNQPEQKPKQPNMNKQAPTTQTVQQQNQQGQQSNQQWKQPNQQSTQQWQQQNQPGQQQTQRWQQPNQQGQQPTQQWQNHNQQQNPNGQQTQNFNSQRFYTQNPYQPDQAVYYPQVVYTSQPGYPQPVPQQQQYYQNQDAVQNYQQGYNTWNP</sequence>
<protein>
    <submittedName>
        <fullName evidence="4">Uncharacterized protein</fullName>
    </submittedName>
</protein>
<dbReference type="InterPro" id="IPR042178">
    <property type="entry name" value="Serpin_sf_1"/>
</dbReference>
<dbReference type="InterPro" id="IPR036186">
    <property type="entry name" value="Serpin_sf"/>
</dbReference>
<evidence type="ECO:0000256" key="2">
    <source>
        <dbReference type="ARBA" id="ARBA00022900"/>
    </source>
</evidence>
<name>A0A1B6JI14_9HEMI</name>
<keyword evidence="2" id="KW-0722">Serine protease inhibitor</keyword>
<feature type="compositionally biased region" description="Polar residues" evidence="3">
    <location>
        <begin position="76"/>
        <end position="88"/>
    </location>
</feature>
<dbReference type="AlphaFoldDB" id="A0A1B6JI14"/>
<feature type="region of interest" description="Disordered" evidence="3">
    <location>
        <begin position="76"/>
        <end position="165"/>
    </location>
</feature>
<evidence type="ECO:0000256" key="3">
    <source>
        <dbReference type="SAM" id="MobiDB-lite"/>
    </source>
</evidence>
<reference evidence="4" key="1">
    <citation type="submission" date="2015-11" db="EMBL/GenBank/DDBJ databases">
        <title>De novo transcriptome assembly of four potential Pierce s Disease insect vectors from Arizona vineyards.</title>
        <authorList>
            <person name="Tassone E.E."/>
        </authorList>
    </citation>
    <scope>NUCLEOTIDE SEQUENCE</scope>
</reference>
<keyword evidence="1" id="KW-0646">Protease inhibitor</keyword>
<dbReference type="GO" id="GO:0004867">
    <property type="term" value="F:serine-type endopeptidase inhibitor activity"/>
    <property type="evidence" value="ECO:0007669"/>
    <property type="project" value="UniProtKB-KW"/>
</dbReference>
<feature type="non-terminal residue" evidence="4">
    <location>
        <position position="1"/>
    </location>
</feature>
<gene>
    <name evidence="4" type="ORF">g.30675</name>
</gene>
<dbReference type="EMBL" id="GECU01009163">
    <property type="protein sequence ID" value="JAS98543.1"/>
    <property type="molecule type" value="Transcribed_RNA"/>
</dbReference>
<evidence type="ECO:0000313" key="4">
    <source>
        <dbReference type="EMBL" id="JAS98543.1"/>
    </source>
</evidence>
<accession>A0A1B6JI14</accession>
<feature type="compositionally biased region" description="Low complexity" evidence="3">
    <location>
        <begin position="89"/>
        <end position="165"/>
    </location>
</feature>
<evidence type="ECO:0000256" key="1">
    <source>
        <dbReference type="ARBA" id="ARBA00022690"/>
    </source>
</evidence>
<dbReference type="Gene3D" id="3.30.497.10">
    <property type="entry name" value="Antithrombin, subunit I, domain 2"/>
    <property type="match status" value="1"/>
</dbReference>
<proteinExistence type="predicted"/>